<name>R0MFT2_NOSB1</name>
<evidence type="ECO:0000313" key="1">
    <source>
        <dbReference type="EMBL" id="EOB12985.1"/>
    </source>
</evidence>
<dbReference type="VEuPathDB" id="MicrosporidiaDB:NBO_278g0002"/>
<reference evidence="1 2" key="1">
    <citation type="journal article" date="2013" name="BMC Genomics">
        <title>Comparative genomics of parasitic silkworm microsporidia reveal an association between genome expansion and host adaptation.</title>
        <authorList>
            <person name="Pan G."/>
            <person name="Xu J."/>
            <person name="Li T."/>
            <person name="Xia Q."/>
            <person name="Liu S.L."/>
            <person name="Zhang G."/>
            <person name="Li S."/>
            <person name="Li C."/>
            <person name="Liu H."/>
            <person name="Yang L."/>
            <person name="Liu T."/>
            <person name="Zhang X."/>
            <person name="Wu Z."/>
            <person name="Fan W."/>
            <person name="Dang X."/>
            <person name="Xiang H."/>
            <person name="Tao M."/>
            <person name="Li Y."/>
            <person name="Hu J."/>
            <person name="Li Z."/>
            <person name="Lin L."/>
            <person name="Luo J."/>
            <person name="Geng L."/>
            <person name="Wang L."/>
            <person name="Long M."/>
            <person name="Wan Y."/>
            <person name="He N."/>
            <person name="Zhang Z."/>
            <person name="Lu C."/>
            <person name="Keeling P.J."/>
            <person name="Wang J."/>
            <person name="Xiang Z."/>
            <person name="Zhou Z."/>
        </authorList>
    </citation>
    <scope>NUCLEOTIDE SEQUENCE [LARGE SCALE GENOMIC DNA]</scope>
    <source>
        <strain evidence="2">CQ1 / CVCC 102059</strain>
    </source>
</reference>
<keyword evidence="2" id="KW-1185">Reference proteome</keyword>
<sequence>MREKTQEEVYDGLDVVQGVITNSTIITMSLLMVDEIIKAGKCIKEEKIEQ</sequence>
<proteinExistence type="predicted"/>
<organism evidence="1 2">
    <name type="scientific">Nosema bombycis (strain CQ1 / CVCC 102059)</name>
    <name type="common">Microsporidian parasite</name>
    <name type="synonym">Pebrine of silkworm</name>
    <dbReference type="NCBI Taxonomy" id="578461"/>
    <lineage>
        <taxon>Eukaryota</taxon>
        <taxon>Fungi</taxon>
        <taxon>Fungi incertae sedis</taxon>
        <taxon>Microsporidia</taxon>
        <taxon>Nosematidae</taxon>
        <taxon>Nosema</taxon>
    </lineage>
</organism>
<evidence type="ECO:0000313" key="2">
    <source>
        <dbReference type="Proteomes" id="UP000016927"/>
    </source>
</evidence>
<protein>
    <submittedName>
        <fullName evidence="1">Chaperonin GroEL</fullName>
    </submittedName>
</protein>
<dbReference type="EMBL" id="KB909186">
    <property type="protein sequence ID" value="EOB12985.1"/>
    <property type="molecule type" value="Genomic_DNA"/>
</dbReference>
<dbReference type="AlphaFoldDB" id="R0MFT2"/>
<dbReference type="OrthoDB" id="10052040at2759"/>
<dbReference type="Proteomes" id="UP000016927">
    <property type="component" value="Unassembled WGS sequence"/>
</dbReference>
<gene>
    <name evidence="1" type="ORF">NBO_278g0002</name>
</gene>
<accession>R0MFT2</accession>
<dbReference type="HOGENOM" id="CLU_3125490_0_0_1"/>